<gene>
    <name evidence="1" type="ORF">OUZ56_016791</name>
</gene>
<comment type="caution">
    <text evidence="1">The sequence shown here is derived from an EMBL/GenBank/DDBJ whole genome shotgun (WGS) entry which is preliminary data.</text>
</comment>
<protein>
    <submittedName>
        <fullName evidence="1">Uncharacterized protein</fullName>
    </submittedName>
</protein>
<evidence type="ECO:0000313" key="1">
    <source>
        <dbReference type="EMBL" id="KAK4027744.1"/>
    </source>
</evidence>
<dbReference type="EMBL" id="JAOYFB010000038">
    <property type="protein sequence ID" value="KAK4027744.1"/>
    <property type="molecule type" value="Genomic_DNA"/>
</dbReference>
<reference evidence="1 2" key="1">
    <citation type="journal article" date="2023" name="Nucleic Acids Res.">
        <title>The hologenome of Daphnia magna reveals possible DNA methylation and microbiome-mediated evolution of the host genome.</title>
        <authorList>
            <person name="Chaturvedi A."/>
            <person name="Li X."/>
            <person name="Dhandapani V."/>
            <person name="Marshall H."/>
            <person name="Kissane S."/>
            <person name="Cuenca-Cambronero M."/>
            <person name="Asole G."/>
            <person name="Calvet F."/>
            <person name="Ruiz-Romero M."/>
            <person name="Marangio P."/>
            <person name="Guigo R."/>
            <person name="Rago D."/>
            <person name="Mirbahai L."/>
            <person name="Eastwood N."/>
            <person name="Colbourne J.K."/>
            <person name="Zhou J."/>
            <person name="Mallon E."/>
            <person name="Orsini L."/>
        </authorList>
    </citation>
    <scope>NUCLEOTIDE SEQUENCE [LARGE SCALE GENOMIC DNA]</scope>
    <source>
        <strain evidence="1">LRV0_1</strain>
    </source>
</reference>
<sequence>MKRIKELVDSIENENHQELLKRRRDKYRNKGRTTTSLGHTEDHHVHHIAQTQSTSNDGIVTANIEEYERIQSVIAQMREDAIMRVTVNIENIPGDQPSRRWQERQQSIKETWLKMRATVVKNYVRNQGRSSEMLK</sequence>
<keyword evidence="2" id="KW-1185">Reference proteome</keyword>
<organism evidence="1 2">
    <name type="scientific">Daphnia magna</name>
    <dbReference type="NCBI Taxonomy" id="35525"/>
    <lineage>
        <taxon>Eukaryota</taxon>
        <taxon>Metazoa</taxon>
        <taxon>Ecdysozoa</taxon>
        <taxon>Arthropoda</taxon>
        <taxon>Crustacea</taxon>
        <taxon>Branchiopoda</taxon>
        <taxon>Diplostraca</taxon>
        <taxon>Cladocera</taxon>
        <taxon>Anomopoda</taxon>
        <taxon>Daphniidae</taxon>
        <taxon>Daphnia</taxon>
    </lineage>
</organism>
<accession>A0ABR0ARK5</accession>
<dbReference type="Proteomes" id="UP001234178">
    <property type="component" value="Unassembled WGS sequence"/>
</dbReference>
<name>A0ABR0ARK5_9CRUS</name>
<evidence type="ECO:0000313" key="2">
    <source>
        <dbReference type="Proteomes" id="UP001234178"/>
    </source>
</evidence>
<proteinExistence type="predicted"/>